<reference evidence="2" key="1">
    <citation type="submission" date="2016-10" db="EMBL/GenBank/DDBJ databases">
        <authorList>
            <person name="Varghese N."/>
            <person name="Submissions S."/>
        </authorList>
    </citation>
    <scope>NUCLEOTIDE SEQUENCE [LARGE SCALE GENOMIC DNA]</scope>
    <source>
        <strain evidence="2">CGMCC 4.3530</strain>
    </source>
</reference>
<dbReference type="Proteomes" id="UP000199529">
    <property type="component" value="Unassembled WGS sequence"/>
</dbReference>
<organism evidence="1 2">
    <name type="scientific">Saccharopolyspora shandongensis</name>
    <dbReference type="NCBI Taxonomy" id="418495"/>
    <lineage>
        <taxon>Bacteria</taxon>
        <taxon>Bacillati</taxon>
        <taxon>Actinomycetota</taxon>
        <taxon>Actinomycetes</taxon>
        <taxon>Pseudonocardiales</taxon>
        <taxon>Pseudonocardiaceae</taxon>
        <taxon>Saccharopolyspora</taxon>
    </lineage>
</organism>
<dbReference type="STRING" id="418495.SAMN05216215_103161"/>
<dbReference type="EMBL" id="FNOK01000031">
    <property type="protein sequence ID" value="SDY63488.1"/>
    <property type="molecule type" value="Genomic_DNA"/>
</dbReference>
<keyword evidence="2" id="KW-1185">Reference proteome</keyword>
<dbReference type="AlphaFoldDB" id="A0A1H3LHP7"/>
<dbReference type="RefSeq" id="WP_093271024.1">
    <property type="nucleotide sequence ID" value="NZ_FNOK01000031.1"/>
</dbReference>
<gene>
    <name evidence="1" type="ORF">SAMN05216215_103161</name>
</gene>
<proteinExistence type="predicted"/>
<protein>
    <submittedName>
        <fullName evidence="1">Uncharacterized protein</fullName>
    </submittedName>
</protein>
<sequence length="283" mass="31487">MHTPTTTTITETEYAFGPRRAPRSVHGIAEPTPIPGLVVTPQIEPDYRTGQWRFTGGWCVRHATSGVLVLACRGAGLGHAREAVELLARGWVNWTRPAEVLSADPLALDVQRETSRHVGAAIREDRPVLLHTTSWRQVPPPWLVDITHADGEWIESYYCPSYDSAERLTIELGRDLGLLAGVRKEVTISRLPDPLWELHCARRGCDSVLLDDEYEEPEHDADRQVLVTVAEGQRWRQLDARRLLCRTCNPLFRGATPDGICPECDSQGTPNGCALCRLVDGSD</sequence>
<dbReference type="OrthoDB" id="3687315at2"/>
<name>A0A1H3LHP7_9PSEU</name>
<accession>A0A1H3LHP7</accession>
<evidence type="ECO:0000313" key="2">
    <source>
        <dbReference type="Proteomes" id="UP000199529"/>
    </source>
</evidence>
<evidence type="ECO:0000313" key="1">
    <source>
        <dbReference type="EMBL" id="SDY63488.1"/>
    </source>
</evidence>